<dbReference type="GO" id="GO:0005385">
    <property type="term" value="F:zinc ion transmembrane transporter activity"/>
    <property type="evidence" value="ECO:0007669"/>
    <property type="project" value="InterPro"/>
</dbReference>
<evidence type="ECO:0000256" key="5">
    <source>
        <dbReference type="ARBA" id="ARBA00022989"/>
    </source>
</evidence>
<sequence>MSATAALDLWRTPEARKGLGFSFMFFLLAVACFIVSELSSALVLQLNSFQLLYRSLCTASLHCMRTPSALVIPRALVRYPFGVGRADIVLQFAAATMLLFASLSVMVEAVHHLLEPHDTQPVLVEVICFTHFLAIVTYTLLCQRKATRTMMMNQSLWVFVLIECRAPLICFLSCSLVTVFDAARIDVACAFAFAVSCVVSSAKHAQFLVPALLLEAPVTDSAISDTCRQVALVRGVIRVRQLQLWLLRPDAAVGSVKLVVDPTADGTEITARVRKLVHRVAATVTVELERGGVSTHDPRTGSGIEAFPAPPIELRYSV</sequence>
<evidence type="ECO:0000256" key="1">
    <source>
        <dbReference type="ARBA" id="ARBA00004141"/>
    </source>
</evidence>
<dbReference type="InterPro" id="IPR027469">
    <property type="entry name" value="Cation_efflux_TMD_sf"/>
</dbReference>
<name>A0A7S1MSE2_NEODS</name>
<dbReference type="PANTHER" id="PTHR45755">
    <property type="match status" value="1"/>
</dbReference>
<keyword evidence="6" id="KW-0406">Ion transport</keyword>
<dbReference type="AlphaFoldDB" id="A0A7S1MSE2"/>
<dbReference type="GO" id="GO:0016020">
    <property type="term" value="C:membrane"/>
    <property type="evidence" value="ECO:0007669"/>
    <property type="project" value="UniProtKB-SubCell"/>
</dbReference>
<comment type="subcellular location">
    <subcellularLocation>
        <location evidence="1">Membrane</location>
        <topology evidence="1">Multi-pass membrane protein</topology>
    </subcellularLocation>
</comment>
<evidence type="ECO:0000256" key="4">
    <source>
        <dbReference type="ARBA" id="ARBA00022692"/>
    </source>
</evidence>
<dbReference type="InterPro" id="IPR045316">
    <property type="entry name" value="Msc2-like"/>
</dbReference>
<feature type="domain" description="Cation efflux protein transmembrane" evidence="9">
    <location>
        <begin position="78"/>
        <end position="201"/>
    </location>
</feature>
<protein>
    <recommendedName>
        <fullName evidence="9">Cation efflux protein transmembrane domain-containing protein</fullName>
    </recommendedName>
</protein>
<keyword evidence="5 8" id="KW-1133">Transmembrane helix</keyword>
<evidence type="ECO:0000256" key="7">
    <source>
        <dbReference type="ARBA" id="ARBA00023136"/>
    </source>
</evidence>
<dbReference type="EMBL" id="HBGF01040342">
    <property type="protein sequence ID" value="CAD9139733.1"/>
    <property type="molecule type" value="Transcribed_RNA"/>
</dbReference>
<accession>A0A7S1MSE2</accession>
<dbReference type="PANTHER" id="PTHR45755:SF4">
    <property type="entry name" value="ZINC TRANSPORTER 7"/>
    <property type="match status" value="1"/>
</dbReference>
<dbReference type="GO" id="GO:0005794">
    <property type="term" value="C:Golgi apparatus"/>
    <property type="evidence" value="ECO:0007669"/>
    <property type="project" value="TreeGrafter"/>
</dbReference>
<reference evidence="10" key="1">
    <citation type="submission" date="2021-01" db="EMBL/GenBank/DDBJ databases">
        <authorList>
            <person name="Corre E."/>
            <person name="Pelletier E."/>
            <person name="Niang G."/>
            <person name="Scheremetjew M."/>
            <person name="Finn R."/>
            <person name="Kale V."/>
            <person name="Holt S."/>
            <person name="Cochrane G."/>
            <person name="Meng A."/>
            <person name="Brown T."/>
            <person name="Cohen L."/>
        </authorList>
    </citation>
    <scope>NUCLEOTIDE SEQUENCE</scope>
    <source>
        <strain evidence="10">CCAP 1951/1</strain>
    </source>
</reference>
<keyword evidence="7 8" id="KW-0472">Membrane</keyword>
<evidence type="ECO:0000259" key="9">
    <source>
        <dbReference type="Pfam" id="PF01545"/>
    </source>
</evidence>
<keyword evidence="3" id="KW-0813">Transport</keyword>
<evidence type="ECO:0000256" key="3">
    <source>
        <dbReference type="ARBA" id="ARBA00022448"/>
    </source>
</evidence>
<feature type="transmembrane region" description="Helical" evidence="8">
    <location>
        <begin position="122"/>
        <end position="143"/>
    </location>
</feature>
<dbReference type="SUPFAM" id="SSF161111">
    <property type="entry name" value="Cation efflux protein transmembrane domain-like"/>
    <property type="match status" value="1"/>
</dbReference>
<dbReference type="GO" id="GO:0006882">
    <property type="term" value="P:intracellular zinc ion homeostasis"/>
    <property type="evidence" value="ECO:0007669"/>
    <property type="project" value="InterPro"/>
</dbReference>
<comment type="similarity">
    <text evidence="2">Belongs to the cation diffusion facilitator (CDF) transporter (TC 2.A.4) family. SLC30A subfamily.</text>
</comment>
<gene>
    <name evidence="10" type="ORF">NDES1114_LOCUS27015</name>
</gene>
<dbReference type="Gene3D" id="1.20.1510.10">
    <property type="entry name" value="Cation efflux protein transmembrane domain"/>
    <property type="match status" value="1"/>
</dbReference>
<feature type="transmembrane region" description="Helical" evidence="8">
    <location>
        <begin position="20"/>
        <end position="44"/>
    </location>
</feature>
<evidence type="ECO:0000256" key="6">
    <source>
        <dbReference type="ARBA" id="ARBA00023065"/>
    </source>
</evidence>
<evidence type="ECO:0000313" key="10">
    <source>
        <dbReference type="EMBL" id="CAD9139733.1"/>
    </source>
</evidence>
<proteinExistence type="inferred from homology"/>
<feature type="transmembrane region" description="Helical" evidence="8">
    <location>
        <begin position="88"/>
        <end position="110"/>
    </location>
</feature>
<dbReference type="InterPro" id="IPR058533">
    <property type="entry name" value="Cation_efflux_TM"/>
</dbReference>
<keyword evidence="4 8" id="KW-0812">Transmembrane</keyword>
<evidence type="ECO:0000256" key="2">
    <source>
        <dbReference type="ARBA" id="ARBA00008873"/>
    </source>
</evidence>
<organism evidence="10">
    <name type="scientific">Neobodo designis</name>
    <name type="common">Flagellated protozoan</name>
    <name type="synonym">Bodo designis</name>
    <dbReference type="NCBI Taxonomy" id="312471"/>
    <lineage>
        <taxon>Eukaryota</taxon>
        <taxon>Discoba</taxon>
        <taxon>Euglenozoa</taxon>
        <taxon>Kinetoplastea</taxon>
        <taxon>Metakinetoplastina</taxon>
        <taxon>Neobodonida</taxon>
        <taxon>Neobodo</taxon>
    </lineage>
</organism>
<dbReference type="Pfam" id="PF01545">
    <property type="entry name" value="Cation_efflux"/>
    <property type="match status" value="1"/>
</dbReference>
<evidence type="ECO:0000256" key="8">
    <source>
        <dbReference type="SAM" id="Phobius"/>
    </source>
</evidence>